<feature type="transmembrane region" description="Helical" evidence="9">
    <location>
        <begin position="51"/>
        <end position="72"/>
    </location>
</feature>
<evidence type="ECO:0000256" key="1">
    <source>
        <dbReference type="ARBA" id="ARBA00004141"/>
    </source>
</evidence>
<sequence>MSDQSTDGKGVVLRTGRVGTVELAALLTVYGSTDIFLSFPSRLAEHSAQGAFFTPLLSAVLMLAALFVVFLLQRSVAKRNWLESLDETLTPYLTMPLALALSCYFLLQTALNAREFSETIITTVLPATPTSIIILLLLLTVFYYAMAGYEGLTRVSILLGGVMLVGLIVLTLLPMTWFRRELLFPILGNGPLALAKSGFRNTGEFPQLLLIMILAATLRNHKHTLRVGIMSISFSAVIMSVVLLVFIGTFASAVTGTVPFPMYQLARVIYVGRYVQRLESVFVFLWISAAVIKLGFGLWLTGYLYAHAFRMPLYRPLLPMFIVLIYVLAFLPPDLPTVQMLYANYFEKYSWIVTLALPVGLALIARFIQWIKSRRHRKKKRGSGKGDEESRESGTARARSGFRKGVLR</sequence>
<reference evidence="11 13" key="2">
    <citation type="submission" date="2017-02" db="EMBL/GenBank/DDBJ databases">
        <title>Draft genome of Acidibacillus ferrooxidans Huett2.</title>
        <authorList>
            <person name="Schopf S."/>
        </authorList>
    </citation>
    <scope>NUCLEOTIDE SEQUENCE [LARGE SCALE GENOMIC DNA]</scope>
    <source>
        <strain evidence="11 13">Huett2</strain>
    </source>
</reference>
<feature type="transmembrane region" description="Helical" evidence="9">
    <location>
        <begin position="283"/>
        <end position="306"/>
    </location>
</feature>
<keyword evidence="7 9" id="KW-0472">Membrane</keyword>
<dbReference type="AlphaFoldDB" id="A0A162UT25"/>
<feature type="transmembrane region" description="Helical" evidence="9">
    <location>
        <begin position="351"/>
        <end position="371"/>
    </location>
</feature>
<dbReference type="Proteomes" id="UP000190229">
    <property type="component" value="Unassembled WGS sequence"/>
</dbReference>
<comment type="similarity">
    <text evidence="2">Belongs to the amino acid-polyamine-organocation (APC) superfamily. Spore germination protein (SGP) (TC 2.A.3.9) family.</text>
</comment>
<keyword evidence="3" id="KW-0813">Transport</keyword>
<feature type="region of interest" description="Disordered" evidence="8">
    <location>
        <begin position="378"/>
        <end position="408"/>
    </location>
</feature>
<dbReference type="InterPro" id="IPR004761">
    <property type="entry name" value="Spore_GerAB"/>
</dbReference>
<evidence type="ECO:0000256" key="9">
    <source>
        <dbReference type="SAM" id="Phobius"/>
    </source>
</evidence>
<gene>
    <name evidence="10" type="ORF">AYW79_05590</name>
    <name evidence="11" type="ORF">B2M26_12405</name>
</gene>
<keyword evidence="13" id="KW-1185">Reference proteome</keyword>
<dbReference type="PANTHER" id="PTHR34975">
    <property type="entry name" value="SPORE GERMINATION PROTEIN A2"/>
    <property type="match status" value="1"/>
</dbReference>
<dbReference type="STRING" id="1765683.B2M26_12405"/>
<dbReference type="GO" id="GO:0009847">
    <property type="term" value="P:spore germination"/>
    <property type="evidence" value="ECO:0007669"/>
    <property type="project" value="InterPro"/>
</dbReference>
<name>A0A162UT25_9BACL</name>
<feature type="transmembrane region" description="Helical" evidence="9">
    <location>
        <begin position="123"/>
        <end position="145"/>
    </location>
</feature>
<feature type="transmembrane region" description="Helical" evidence="9">
    <location>
        <begin position="21"/>
        <end position="39"/>
    </location>
</feature>
<evidence type="ECO:0000256" key="7">
    <source>
        <dbReference type="ARBA" id="ARBA00023136"/>
    </source>
</evidence>
<evidence type="ECO:0000313" key="10">
    <source>
        <dbReference type="EMBL" id="OAG94338.1"/>
    </source>
</evidence>
<dbReference type="PANTHER" id="PTHR34975:SF2">
    <property type="entry name" value="SPORE GERMINATION PROTEIN A2"/>
    <property type="match status" value="1"/>
</dbReference>
<evidence type="ECO:0000256" key="4">
    <source>
        <dbReference type="ARBA" id="ARBA00022544"/>
    </source>
</evidence>
<dbReference type="EMBL" id="LSUQ01000011">
    <property type="protein sequence ID" value="OAG94338.1"/>
    <property type="molecule type" value="Genomic_DNA"/>
</dbReference>
<dbReference type="RefSeq" id="WP_067562891.1">
    <property type="nucleotide sequence ID" value="NZ_LSUQ01000011.1"/>
</dbReference>
<evidence type="ECO:0000256" key="5">
    <source>
        <dbReference type="ARBA" id="ARBA00022692"/>
    </source>
</evidence>
<accession>A0A162UT25</accession>
<keyword evidence="4" id="KW-0309">Germination</keyword>
<dbReference type="Proteomes" id="UP000077421">
    <property type="component" value="Unassembled WGS sequence"/>
</dbReference>
<dbReference type="OrthoDB" id="1675410at2"/>
<evidence type="ECO:0000313" key="12">
    <source>
        <dbReference type="Proteomes" id="UP000077421"/>
    </source>
</evidence>
<evidence type="ECO:0000256" key="8">
    <source>
        <dbReference type="SAM" id="MobiDB-lite"/>
    </source>
</evidence>
<feature type="compositionally biased region" description="Basic and acidic residues" evidence="8">
    <location>
        <begin position="384"/>
        <end position="394"/>
    </location>
</feature>
<feature type="transmembrane region" description="Helical" evidence="9">
    <location>
        <begin position="313"/>
        <end position="331"/>
    </location>
</feature>
<keyword evidence="6 9" id="KW-1133">Transmembrane helix</keyword>
<protein>
    <submittedName>
        <fullName evidence="11">Uncharacterized protein</fullName>
    </submittedName>
</protein>
<keyword evidence="5 9" id="KW-0812">Transmembrane</keyword>
<proteinExistence type="inferred from homology"/>
<evidence type="ECO:0000256" key="2">
    <source>
        <dbReference type="ARBA" id="ARBA00007998"/>
    </source>
</evidence>
<feature type="transmembrane region" description="Helical" evidence="9">
    <location>
        <begin position="230"/>
        <end position="254"/>
    </location>
</feature>
<dbReference type="EMBL" id="MWPS01000038">
    <property type="protein sequence ID" value="OPG15263.1"/>
    <property type="molecule type" value="Genomic_DNA"/>
</dbReference>
<evidence type="ECO:0000313" key="11">
    <source>
        <dbReference type="EMBL" id="OPG15263.1"/>
    </source>
</evidence>
<dbReference type="GO" id="GO:0016020">
    <property type="term" value="C:membrane"/>
    <property type="evidence" value="ECO:0007669"/>
    <property type="project" value="UniProtKB-SubCell"/>
</dbReference>
<evidence type="ECO:0000256" key="6">
    <source>
        <dbReference type="ARBA" id="ARBA00022989"/>
    </source>
</evidence>
<comment type="subcellular location">
    <subcellularLocation>
        <location evidence="1">Membrane</location>
        <topology evidence="1">Multi-pass membrane protein</topology>
    </subcellularLocation>
</comment>
<dbReference type="Pfam" id="PF03845">
    <property type="entry name" value="Spore_permease"/>
    <property type="match status" value="1"/>
</dbReference>
<comment type="caution">
    <text evidence="11">The sequence shown here is derived from an EMBL/GenBank/DDBJ whole genome shotgun (WGS) entry which is preliminary data.</text>
</comment>
<reference evidence="10 12" key="1">
    <citation type="submission" date="2016-02" db="EMBL/GenBank/DDBJ databases">
        <title>Draft genome sequence of Acidibacillus ferrooxidans SLC66.</title>
        <authorList>
            <person name="Oliveira G."/>
            <person name="Nancucheo I."/>
            <person name="Dall'Agnol H."/>
            <person name="Johnson B."/>
            <person name="Oliveira R."/>
            <person name="Nunes G.L."/>
            <person name="Tzotzos G."/>
            <person name="Orellana S.C."/>
            <person name="Salim A.C."/>
            <person name="Araujo F.M."/>
        </authorList>
    </citation>
    <scope>NUCLEOTIDE SEQUENCE [LARGE SCALE GENOMIC DNA]</scope>
    <source>
        <strain evidence="10 12">SLC66</strain>
    </source>
</reference>
<feature type="transmembrane region" description="Helical" evidence="9">
    <location>
        <begin position="198"/>
        <end position="218"/>
    </location>
</feature>
<evidence type="ECO:0000256" key="3">
    <source>
        <dbReference type="ARBA" id="ARBA00022448"/>
    </source>
</evidence>
<evidence type="ECO:0000313" key="13">
    <source>
        <dbReference type="Proteomes" id="UP000190229"/>
    </source>
</evidence>
<organism evidence="11 13">
    <name type="scientific">Ferroacidibacillus organovorans</name>
    <dbReference type="NCBI Taxonomy" id="1765683"/>
    <lineage>
        <taxon>Bacteria</taxon>
        <taxon>Bacillati</taxon>
        <taxon>Bacillota</taxon>
        <taxon>Bacilli</taxon>
        <taxon>Bacillales</taxon>
        <taxon>Alicyclobacillaceae</taxon>
        <taxon>Ferroacidibacillus</taxon>
    </lineage>
</organism>
<feature type="transmembrane region" description="Helical" evidence="9">
    <location>
        <begin position="157"/>
        <end position="178"/>
    </location>
</feature>
<feature type="transmembrane region" description="Helical" evidence="9">
    <location>
        <begin position="92"/>
        <end position="111"/>
    </location>
</feature>